<evidence type="ECO:0000259" key="1">
    <source>
        <dbReference type="Pfam" id="PF08388"/>
    </source>
</evidence>
<dbReference type="InterPro" id="IPR013597">
    <property type="entry name" value="Mat_intron_G2"/>
</dbReference>
<dbReference type="STRING" id="247490.KSU1_D0253"/>
<reference evidence="2 3" key="1">
    <citation type="journal article" date="2012" name="FEBS Lett.">
        <title>Anammox organism KSU-1 expresses a NirK-type copper-containing nitrite reductase instead of a NirS-type with cytochrome cd1.</title>
        <authorList>
            <person name="Hira D."/>
            <person name="Toh H."/>
            <person name="Migita C.T."/>
            <person name="Okubo H."/>
            <person name="Nishiyama T."/>
            <person name="Hattori M."/>
            <person name="Furukawa K."/>
            <person name="Fujii T."/>
        </authorList>
    </citation>
    <scope>NUCLEOTIDE SEQUENCE [LARGE SCALE GENOMIC DNA]</scope>
</reference>
<dbReference type="eggNOG" id="COG3344">
    <property type="taxonomic scope" value="Bacteria"/>
</dbReference>
<gene>
    <name evidence="2" type="ORF">KSU1_D0253</name>
</gene>
<sequence>MERAREVTRRNGYYNLEYIRSADDMVILIHGHPKENWLLQKVQKRLKEELDTLQVQMNREKTKVVNLKEGGCFSFLGFDFRLTRNREGKAYVSKTPRKKKRQEIGKKVKAALKANWNKPFREVIQTVNAIVRGWVNYFRIGNSTSTFNKVRNYLEMKVRRFVMRRKKLKGFGWKMWSREEIYGKRGLFNDYQIRYVPLKANPSR</sequence>
<dbReference type="SUPFAM" id="SSF56672">
    <property type="entry name" value="DNA/RNA polymerases"/>
    <property type="match status" value="1"/>
</dbReference>
<evidence type="ECO:0000313" key="3">
    <source>
        <dbReference type="Proteomes" id="UP000002985"/>
    </source>
</evidence>
<organism evidence="2 3">
    <name type="scientific">Candidatus Jettenia caeni</name>
    <dbReference type="NCBI Taxonomy" id="247490"/>
    <lineage>
        <taxon>Bacteria</taxon>
        <taxon>Pseudomonadati</taxon>
        <taxon>Planctomycetota</taxon>
        <taxon>Candidatus Brocadiia</taxon>
        <taxon>Candidatus Brocadiales</taxon>
        <taxon>Candidatus Brocadiaceae</taxon>
        <taxon>Candidatus Jettenia</taxon>
    </lineage>
</organism>
<evidence type="ECO:0000313" key="2">
    <source>
        <dbReference type="EMBL" id="GAB63562.1"/>
    </source>
</evidence>
<feature type="domain" description="Group II intron maturase-specific" evidence="1">
    <location>
        <begin position="103"/>
        <end position="176"/>
    </location>
</feature>
<dbReference type="InterPro" id="IPR043502">
    <property type="entry name" value="DNA/RNA_pol_sf"/>
</dbReference>
<proteinExistence type="predicted"/>
<dbReference type="EMBL" id="BAFH01000004">
    <property type="protein sequence ID" value="GAB63562.1"/>
    <property type="molecule type" value="Genomic_DNA"/>
</dbReference>
<dbReference type="Pfam" id="PF08388">
    <property type="entry name" value="GIIM"/>
    <property type="match status" value="1"/>
</dbReference>
<dbReference type="Proteomes" id="UP000002985">
    <property type="component" value="Unassembled WGS sequence"/>
</dbReference>
<protein>
    <submittedName>
        <fullName evidence="2">Truncated DNA polymerase</fullName>
    </submittedName>
</protein>
<name>I3IPB7_9BACT</name>
<accession>I3IPB7</accession>
<keyword evidence="3" id="KW-1185">Reference proteome</keyword>
<dbReference type="AlphaFoldDB" id="I3IPB7"/>
<comment type="caution">
    <text evidence="2">The sequence shown here is derived from an EMBL/GenBank/DDBJ whole genome shotgun (WGS) entry which is preliminary data.</text>
</comment>
<dbReference type="OrthoDB" id="258234at2"/>